<keyword evidence="6" id="KW-1185">Reference proteome</keyword>
<accession>A0ABX1L643</accession>
<dbReference type="SUPFAM" id="SSF158911">
    <property type="entry name" value="NEAT domain-like"/>
    <property type="match status" value="1"/>
</dbReference>
<keyword evidence="2 3" id="KW-0732">Signal</keyword>
<sequence>MKKSLTVFSALLMLTSVGAGIPAVQLGTTPVTAQAAKLNAAKLANGKYSVKYGIYKTGTTTASEAAQYFKTKAAVSVKNKKATVTLTVTKAGNQFIQSMTLGGKTAKVTKKANGNTYRFTNVNLKKAHTLAFSLAVPMNGKVVTMKQAATLKFKTSTLAATTKVKLSTKKVKAKAKKVTGKTTKGAKVTVKRGKTTLGKTTTKKTTYKVKLKKAVKKNWKLKVTATKAGYKTVTKTITVAK</sequence>
<dbReference type="Pfam" id="PF05031">
    <property type="entry name" value="NEAT"/>
    <property type="match status" value="1"/>
</dbReference>
<dbReference type="InterPro" id="IPR006635">
    <property type="entry name" value="NEAT_dom"/>
</dbReference>
<evidence type="ECO:0000313" key="5">
    <source>
        <dbReference type="EMBL" id="NLR30536.1"/>
    </source>
</evidence>
<evidence type="ECO:0000259" key="4">
    <source>
        <dbReference type="PROSITE" id="PS50978"/>
    </source>
</evidence>
<evidence type="ECO:0000256" key="2">
    <source>
        <dbReference type="ARBA" id="ARBA00022729"/>
    </source>
</evidence>
<dbReference type="RefSeq" id="WP_168850297.1">
    <property type="nucleotide sequence ID" value="NZ_JAAVSD010000035.1"/>
</dbReference>
<feature type="chain" id="PRO_5045578883" evidence="3">
    <location>
        <begin position="20"/>
        <end position="241"/>
    </location>
</feature>
<reference evidence="5 6" key="1">
    <citation type="submission" date="2020-03" db="EMBL/GenBank/DDBJ databases">
        <authorList>
            <person name="Zhang Z."/>
            <person name="Guo Z."/>
            <person name="Hou Q."/>
            <person name="Shen X."/>
        </authorList>
    </citation>
    <scope>NUCLEOTIDE SEQUENCE [LARGE SCALE GENOMIC DNA]</scope>
    <source>
        <strain evidence="5 6">HBUAS51329</strain>
    </source>
</reference>
<dbReference type="PROSITE" id="PS50978">
    <property type="entry name" value="NEAT"/>
    <property type="match status" value="1"/>
</dbReference>
<dbReference type="InterPro" id="IPR037250">
    <property type="entry name" value="NEAT_dom_sf"/>
</dbReference>
<organism evidence="5 6">
    <name type="scientific">Levilactobacillus tujiorum</name>
    <dbReference type="NCBI Taxonomy" id="2912243"/>
    <lineage>
        <taxon>Bacteria</taxon>
        <taxon>Bacillati</taxon>
        <taxon>Bacillota</taxon>
        <taxon>Bacilli</taxon>
        <taxon>Lactobacillales</taxon>
        <taxon>Lactobacillaceae</taxon>
        <taxon>Levilactobacillus</taxon>
    </lineage>
</organism>
<feature type="domain" description="NEAT" evidence="4">
    <location>
        <begin position="43"/>
        <end position="161"/>
    </location>
</feature>
<evidence type="ECO:0000256" key="3">
    <source>
        <dbReference type="SAM" id="SignalP"/>
    </source>
</evidence>
<evidence type="ECO:0000256" key="1">
    <source>
        <dbReference type="ARBA" id="ARBA00004196"/>
    </source>
</evidence>
<dbReference type="Proteomes" id="UP000707477">
    <property type="component" value="Unassembled WGS sequence"/>
</dbReference>
<protein>
    <submittedName>
        <fullName evidence="5">Cell surface protein</fullName>
    </submittedName>
</protein>
<dbReference type="SMART" id="SM00725">
    <property type="entry name" value="NEAT"/>
    <property type="match status" value="1"/>
</dbReference>
<gene>
    <name evidence="5" type="ORF">HEQ44_10095</name>
</gene>
<dbReference type="CDD" id="cd06920">
    <property type="entry name" value="NEAT"/>
    <property type="match status" value="1"/>
</dbReference>
<name>A0ABX1L643_9LACO</name>
<feature type="signal peptide" evidence="3">
    <location>
        <begin position="1"/>
        <end position="19"/>
    </location>
</feature>
<proteinExistence type="predicted"/>
<comment type="subcellular location">
    <subcellularLocation>
        <location evidence="1">Cell envelope</location>
    </subcellularLocation>
</comment>
<evidence type="ECO:0000313" key="6">
    <source>
        <dbReference type="Proteomes" id="UP000707477"/>
    </source>
</evidence>
<dbReference type="EMBL" id="JAAVSD010000035">
    <property type="protein sequence ID" value="NLR30536.1"/>
    <property type="molecule type" value="Genomic_DNA"/>
</dbReference>
<dbReference type="Gene3D" id="2.60.40.1850">
    <property type="match status" value="1"/>
</dbReference>
<comment type="caution">
    <text evidence="5">The sequence shown here is derived from an EMBL/GenBank/DDBJ whole genome shotgun (WGS) entry which is preliminary data.</text>
</comment>